<evidence type="ECO:0000256" key="1">
    <source>
        <dbReference type="SAM" id="Phobius"/>
    </source>
</evidence>
<keyword evidence="1" id="KW-0812">Transmembrane</keyword>
<dbReference type="InterPro" id="IPR021320">
    <property type="entry name" value="DUF2905"/>
</dbReference>
<evidence type="ECO:0000313" key="2">
    <source>
        <dbReference type="EMBL" id="CUS05084.2"/>
    </source>
</evidence>
<accession>A0A160T5A0</accession>
<dbReference type="Proteomes" id="UP000215027">
    <property type="component" value="Chromosome I"/>
</dbReference>
<dbReference type="EMBL" id="LN890655">
    <property type="protein sequence ID" value="CUS05084.2"/>
    <property type="molecule type" value="Genomic_DNA"/>
</dbReference>
<dbReference type="KEGG" id="pbf:CFX0092_A3206"/>
<dbReference type="PANTHER" id="PTHR36443">
    <property type="entry name" value="BSR5223 PROTEIN"/>
    <property type="match status" value="1"/>
</dbReference>
<organism evidence="2 3">
    <name type="scientific">Candidatus Promineifilum breve</name>
    <dbReference type="NCBI Taxonomy" id="1806508"/>
    <lineage>
        <taxon>Bacteria</taxon>
        <taxon>Bacillati</taxon>
        <taxon>Chloroflexota</taxon>
        <taxon>Ardenticatenia</taxon>
        <taxon>Candidatus Promineifilales</taxon>
        <taxon>Candidatus Promineifilaceae</taxon>
        <taxon>Candidatus Promineifilum</taxon>
    </lineage>
</organism>
<feature type="transmembrane region" description="Helical" evidence="1">
    <location>
        <begin position="7"/>
        <end position="29"/>
    </location>
</feature>
<keyword evidence="1" id="KW-1133">Transmembrane helix</keyword>
<evidence type="ECO:0000313" key="3">
    <source>
        <dbReference type="Proteomes" id="UP000215027"/>
    </source>
</evidence>
<evidence type="ECO:0008006" key="4">
    <source>
        <dbReference type="Google" id="ProtNLM"/>
    </source>
</evidence>
<keyword evidence="1" id="KW-0472">Membrane</keyword>
<keyword evidence="3" id="KW-1185">Reference proteome</keyword>
<sequence length="75" mass="8469">MGEMGRLLVVIGLAVAFCGVIILIAIRFFPWLGNLPGDMRFEGQNYKVYFPLATMILVSILATILLNVLLRIFRR</sequence>
<dbReference type="OrthoDB" id="9811610at2"/>
<proteinExistence type="predicted"/>
<gene>
    <name evidence="2" type="ORF">CFX0092_A3206</name>
</gene>
<dbReference type="Pfam" id="PF11146">
    <property type="entry name" value="DUF2905"/>
    <property type="match status" value="1"/>
</dbReference>
<name>A0A160T5A0_9CHLR</name>
<dbReference type="PANTHER" id="PTHR36443:SF1">
    <property type="entry name" value="BSR5223 PROTEIN"/>
    <property type="match status" value="1"/>
</dbReference>
<feature type="transmembrane region" description="Helical" evidence="1">
    <location>
        <begin position="49"/>
        <end position="70"/>
    </location>
</feature>
<dbReference type="RefSeq" id="WP_095044338.1">
    <property type="nucleotide sequence ID" value="NZ_LN890655.1"/>
</dbReference>
<protein>
    <recommendedName>
        <fullName evidence="4">DUF2905 domain-containing protein</fullName>
    </recommendedName>
</protein>
<reference evidence="2" key="1">
    <citation type="submission" date="2016-01" db="EMBL/GenBank/DDBJ databases">
        <authorList>
            <person name="Mcilroy J.S."/>
            <person name="Karst M S."/>
            <person name="Albertsen M."/>
        </authorList>
    </citation>
    <scope>NUCLEOTIDE SEQUENCE</scope>
    <source>
        <strain evidence="2">Cfx-K</strain>
    </source>
</reference>
<dbReference type="AlphaFoldDB" id="A0A160T5A0"/>